<evidence type="ECO:0000256" key="2">
    <source>
        <dbReference type="ARBA" id="ARBA00022679"/>
    </source>
</evidence>
<proteinExistence type="inferred from homology"/>
<dbReference type="UniPathway" id="UPA00060">
    <property type="reaction ID" value="UER00141"/>
</dbReference>
<feature type="binding site" evidence="9">
    <location>
        <position position="162"/>
    </location>
    <ligand>
        <name>2-[(2R,5Z)-2-carboxy-4-methylthiazol-5(2H)-ylidene]ethyl phosphate</name>
        <dbReference type="ChEBI" id="CHEBI:62899"/>
    </ligand>
</feature>
<keyword evidence="4 9" id="KW-0460">Magnesium</keyword>
<organism evidence="13 14">
    <name type="scientific">Paenibacillus albiflavus</name>
    <dbReference type="NCBI Taxonomy" id="2545760"/>
    <lineage>
        <taxon>Bacteria</taxon>
        <taxon>Bacillati</taxon>
        <taxon>Bacillota</taxon>
        <taxon>Bacilli</taxon>
        <taxon>Bacillales</taxon>
        <taxon>Paenibacillaceae</taxon>
        <taxon>Paenibacillus</taxon>
    </lineage>
</organism>
<comment type="cofactor">
    <cofactor evidence="9">
        <name>Mg(2+)</name>
        <dbReference type="ChEBI" id="CHEBI:18420"/>
    </cofactor>
    <text evidence="9">Binds 1 Mg(2+) ion per subunit.</text>
</comment>
<dbReference type="EMBL" id="SKFG01000034">
    <property type="protein sequence ID" value="TCZ73181.1"/>
    <property type="molecule type" value="Genomic_DNA"/>
</dbReference>
<dbReference type="HAMAP" id="MF_00097">
    <property type="entry name" value="TMP_synthase"/>
    <property type="match status" value="1"/>
</dbReference>
<dbReference type="InterPro" id="IPR013785">
    <property type="entry name" value="Aldolase_TIM"/>
</dbReference>
<dbReference type="GO" id="GO:0009229">
    <property type="term" value="P:thiamine diphosphate biosynthetic process"/>
    <property type="evidence" value="ECO:0007669"/>
    <property type="project" value="UniProtKB-UniRule"/>
</dbReference>
<dbReference type="RefSeq" id="WP_132420106.1">
    <property type="nucleotide sequence ID" value="NZ_SKFG01000034.1"/>
</dbReference>
<evidence type="ECO:0000256" key="5">
    <source>
        <dbReference type="ARBA" id="ARBA00022977"/>
    </source>
</evidence>
<comment type="catalytic activity">
    <reaction evidence="7 9 10">
        <text>2-(2-carboxy-4-methylthiazol-5-yl)ethyl phosphate + 4-amino-2-methyl-5-(diphosphooxymethyl)pyrimidine + 2 H(+) = thiamine phosphate + CO2 + diphosphate</text>
        <dbReference type="Rhea" id="RHEA:47848"/>
        <dbReference type="ChEBI" id="CHEBI:15378"/>
        <dbReference type="ChEBI" id="CHEBI:16526"/>
        <dbReference type="ChEBI" id="CHEBI:33019"/>
        <dbReference type="ChEBI" id="CHEBI:37575"/>
        <dbReference type="ChEBI" id="CHEBI:57841"/>
        <dbReference type="ChEBI" id="CHEBI:62890"/>
        <dbReference type="EC" id="2.5.1.3"/>
    </reaction>
</comment>
<accession>A0A4R4E580</accession>
<comment type="caution">
    <text evidence="13">The sequence shown here is derived from an EMBL/GenBank/DDBJ whole genome shotgun (WGS) entry which is preliminary data.</text>
</comment>
<comment type="pathway">
    <text evidence="1 9 11">Cofactor biosynthesis; thiamine diphosphate biosynthesis; thiamine phosphate from 4-amino-2-methyl-5-diphosphomethylpyrimidine and 4-methyl-5-(2-phosphoethyl)-thiazole: step 1/1.</text>
</comment>
<gene>
    <name evidence="9 13" type="primary">thiE</name>
    <name evidence="13" type="ORF">E0485_21400</name>
</gene>
<dbReference type="AlphaFoldDB" id="A0A4R4E580"/>
<dbReference type="Pfam" id="PF02581">
    <property type="entry name" value="TMP-TENI"/>
    <property type="match status" value="1"/>
</dbReference>
<evidence type="ECO:0000256" key="4">
    <source>
        <dbReference type="ARBA" id="ARBA00022842"/>
    </source>
</evidence>
<feature type="binding site" evidence="9">
    <location>
        <position position="135"/>
    </location>
    <ligand>
        <name>4-amino-2-methyl-5-(diphosphooxymethyl)pyrimidine</name>
        <dbReference type="ChEBI" id="CHEBI:57841"/>
    </ligand>
</feature>
<evidence type="ECO:0000313" key="14">
    <source>
        <dbReference type="Proteomes" id="UP000295418"/>
    </source>
</evidence>
<dbReference type="Proteomes" id="UP000295418">
    <property type="component" value="Unassembled WGS sequence"/>
</dbReference>
<evidence type="ECO:0000256" key="1">
    <source>
        <dbReference type="ARBA" id="ARBA00005165"/>
    </source>
</evidence>
<evidence type="ECO:0000256" key="9">
    <source>
        <dbReference type="HAMAP-Rule" id="MF_00097"/>
    </source>
</evidence>
<comment type="similarity">
    <text evidence="9 10">Belongs to the thiamine-phosphate synthase family.</text>
</comment>
<dbReference type="InterPro" id="IPR022998">
    <property type="entry name" value="ThiamineP_synth_TenI"/>
</dbReference>
<dbReference type="GO" id="GO:0005737">
    <property type="term" value="C:cytoplasm"/>
    <property type="evidence" value="ECO:0007669"/>
    <property type="project" value="TreeGrafter"/>
</dbReference>
<comment type="catalytic activity">
    <reaction evidence="8 9 10">
        <text>2-[(2R,5Z)-2-carboxy-4-methylthiazol-5(2H)-ylidene]ethyl phosphate + 4-amino-2-methyl-5-(diphosphooxymethyl)pyrimidine + 2 H(+) = thiamine phosphate + CO2 + diphosphate</text>
        <dbReference type="Rhea" id="RHEA:47844"/>
        <dbReference type="ChEBI" id="CHEBI:15378"/>
        <dbReference type="ChEBI" id="CHEBI:16526"/>
        <dbReference type="ChEBI" id="CHEBI:33019"/>
        <dbReference type="ChEBI" id="CHEBI:37575"/>
        <dbReference type="ChEBI" id="CHEBI:57841"/>
        <dbReference type="ChEBI" id="CHEBI:62899"/>
        <dbReference type="EC" id="2.5.1.3"/>
    </reaction>
</comment>
<dbReference type="CDD" id="cd00564">
    <property type="entry name" value="TMP_TenI"/>
    <property type="match status" value="1"/>
</dbReference>
<dbReference type="OrthoDB" id="9812206at2"/>
<evidence type="ECO:0000313" key="13">
    <source>
        <dbReference type="EMBL" id="TCZ73181.1"/>
    </source>
</evidence>
<comment type="function">
    <text evidence="9">Condenses 4-methyl-5-(beta-hydroxyethyl)thiazole monophosphate (THZ-P) and 2-methyl-4-amino-5-hydroxymethyl pyrimidine pyrophosphate (HMP-PP) to form thiamine monophosphate (TMP).</text>
</comment>
<sequence>MHQQPFDLTLYIVTDGKDCLKERVGLALQGGATCVQYREKIKLYEQMLEEAAVLHLLCKQYQVPLFINDHVQLAMELGAEGIHLGQSDIGNHNLRSLAEHMIVGISAETVEQAVHAEQAGAHYLGVGACFPTGSKEDASYIELSVIKQIRQAVSIPIVLIGGINEVTLPKLQNYSFDGIAMISAILAAEEPKHVTQLFKQQIRDMKQVHQI</sequence>
<dbReference type="PANTHER" id="PTHR20857:SF23">
    <property type="entry name" value="THIAMINE BIOSYNTHETIC BIFUNCTIONAL ENZYME"/>
    <property type="match status" value="1"/>
</dbReference>
<feature type="binding site" evidence="9">
    <location>
        <position position="106"/>
    </location>
    <ligand>
        <name>4-amino-2-methyl-5-(diphosphooxymethyl)pyrimidine</name>
        <dbReference type="ChEBI" id="CHEBI:57841"/>
    </ligand>
</feature>
<evidence type="ECO:0000256" key="11">
    <source>
        <dbReference type="RuleBase" id="RU004253"/>
    </source>
</evidence>
<keyword evidence="5 9" id="KW-0784">Thiamine biosynthesis</keyword>
<feature type="binding site" evidence="9">
    <location>
        <begin position="182"/>
        <end position="183"/>
    </location>
    <ligand>
        <name>2-[(2R,5Z)-2-carboxy-4-methylthiazol-5(2H)-ylidene]ethyl phosphate</name>
        <dbReference type="ChEBI" id="CHEBI:62899"/>
    </ligand>
</feature>
<feature type="domain" description="Thiamine phosphate synthase/TenI" evidence="12">
    <location>
        <begin position="10"/>
        <end position="185"/>
    </location>
</feature>
<feature type="binding site" evidence="9">
    <location>
        <begin position="36"/>
        <end position="40"/>
    </location>
    <ligand>
        <name>4-amino-2-methyl-5-(diphosphooxymethyl)pyrimidine</name>
        <dbReference type="ChEBI" id="CHEBI:57841"/>
    </ligand>
</feature>
<reference evidence="13 14" key="1">
    <citation type="submission" date="2019-03" db="EMBL/GenBank/DDBJ databases">
        <authorList>
            <person name="Kim M.K.M."/>
        </authorList>
    </citation>
    <scope>NUCLEOTIDE SEQUENCE [LARGE SCALE GENOMIC DNA]</scope>
    <source>
        <strain evidence="13 14">18JY21-1</strain>
    </source>
</reference>
<evidence type="ECO:0000259" key="12">
    <source>
        <dbReference type="Pfam" id="PF02581"/>
    </source>
</evidence>
<dbReference type="GO" id="GO:0000287">
    <property type="term" value="F:magnesium ion binding"/>
    <property type="evidence" value="ECO:0007669"/>
    <property type="project" value="UniProtKB-UniRule"/>
</dbReference>
<dbReference type="FunFam" id="3.20.20.70:FF:000096">
    <property type="entry name" value="Thiamine-phosphate synthase"/>
    <property type="match status" value="1"/>
</dbReference>
<dbReference type="NCBIfam" id="TIGR00693">
    <property type="entry name" value="thiE"/>
    <property type="match status" value="1"/>
</dbReference>
<evidence type="ECO:0000256" key="7">
    <source>
        <dbReference type="ARBA" id="ARBA00047851"/>
    </source>
</evidence>
<keyword evidence="14" id="KW-1185">Reference proteome</keyword>
<feature type="binding site" evidence="9">
    <location>
        <position position="69"/>
    </location>
    <ligand>
        <name>Mg(2+)</name>
        <dbReference type="ChEBI" id="CHEBI:18420"/>
    </ligand>
</feature>
<keyword evidence="2 9" id="KW-0808">Transferase</keyword>
<feature type="binding site" evidence="9">
    <location>
        <position position="68"/>
    </location>
    <ligand>
        <name>4-amino-2-methyl-5-(diphosphooxymethyl)pyrimidine</name>
        <dbReference type="ChEBI" id="CHEBI:57841"/>
    </ligand>
</feature>
<evidence type="ECO:0000256" key="8">
    <source>
        <dbReference type="ARBA" id="ARBA00047883"/>
    </source>
</evidence>
<dbReference type="PANTHER" id="PTHR20857">
    <property type="entry name" value="THIAMINE-PHOSPHATE PYROPHOSPHORYLASE"/>
    <property type="match status" value="1"/>
</dbReference>
<evidence type="ECO:0000256" key="3">
    <source>
        <dbReference type="ARBA" id="ARBA00022723"/>
    </source>
</evidence>
<name>A0A4R4E580_9BACL</name>
<dbReference type="SUPFAM" id="SSF51391">
    <property type="entry name" value="Thiamin phosphate synthase"/>
    <property type="match status" value="1"/>
</dbReference>
<dbReference type="EC" id="2.5.1.3" evidence="9"/>
<dbReference type="GO" id="GO:0009228">
    <property type="term" value="P:thiamine biosynthetic process"/>
    <property type="evidence" value="ECO:0007669"/>
    <property type="project" value="UniProtKB-KW"/>
</dbReference>
<dbReference type="GO" id="GO:0004789">
    <property type="term" value="F:thiamine-phosphate diphosphorylase activity"/>
    <property type="evidence" value="ECO:0007669"/>
    <property type="project" value="UniProtKB-UniRule"/>
</dbReference>
<dbReference type="InterPro" id="IPR034291">
    <property type="entry name" value="TMP_synthase"/>
</dbReference>
<keyword evidence="3 9" id="KW-0479">Metal-binding</keyword>
<comment type="catalytic activity">
    <reaction evidence="6 9 10">
        <text>4-methyl-5-(2-phosphooxyethyl)-thiazole + 4-amino-2-methyl-5-(diphosphooxymethyl)pyrimidine + H(+) = thiamine phosphate + diphosphate</text>
        <dbReference type="Rhea" id="RHEA:22328"/>
        <dbReference type="ChEBI" id="CHEBI:15378"/>
        <dbReference type="ChEBI" id="CHEBI:33019"/>
        <dbReference type="ChEBI" id="CHEBI:37575"/>
        <dbReference type="ChEBI" id="CHEBI:57841"/>
        <dbReference type="ChEBI" id="CHEBI:58296"/>
        <dbReference type="EC" id="2.5.1.3"/>
    </reaction>
</comment>
<protein>
    <recommendedName>
        <fullName evidence="9">Thiamine-phosphate synthase</fullName>
        <shortName evidence="9">TP synthase</shortName>
        <shortName evidence="9">TPS</shortName>
        <ecNumber evidence="9">2.5.1.3</ecNumber>
    </recommendedName>
    <alternativeName>
        <fullName evidence="9">Thiamine-phosphate pyrophosphorylase</fullName>
        <shortName evidence="9">TMP pyrophosphorylase</shortName>
        <shortName evidence="9">TMP-PPase</shortName>
    </alternativeName>
</protein>
<feature type="binding site" evidence="9">
    <location>
        <begin position="132"/>
        <end position="134"/>
    </location>
    <ligand>
        <name>2-[(2R,5Z)-2-carboxy-4-methylthiazol-5(2H)-ylidene]ethyl phosphate</name>
        <dbReference type="ChEBI" id="CHEBI:62899"/>
    </ligand>
</feature>
<dbReference type="Gene3D" id="3.20.20.70">
    <property type="entry name" value="Aldolase class I"/>
    <property type="match status" value="1"/>
</dbReference>
<dbReference type="InterPro" id="IPR036206">
    <property type="entry name" value="ThiamineP_synth_sf"/>
</dbReference>
<evidence type="ECO:0000256" key="6">
    <source>
        <dbReference type="ARBA" id="ARBA00047334"/>
    </source>
</evidence>
<feature type="binding site" evidence="9">
    <location>
        <position position="88"/>
    </location>
    <ligand>
        <name>Mg(2+)</name>
        <dbReference type="ChEBI" id="CHEBI:18420"/>
    </ligand>
</feature>
<evidence type="ECO:0000256" key="10">
    <source>
        <dbReference type="RuleBase" id="RU003826"/>
    </source>
</evidence>